<keyword evidence="9" id="KW-0418">Kinase</keyword>
<comment type="caution">
    <text evidence="21">The sequence shown here is derived from an EMBL/GenBank/DDBJ whole genome shotgun (WGS) entry which is preliminary data.</text>
</comment>
<dbReference type="PROSITE" id="PS00107">
    <property type="entry name" value="PROTEIN_KINASE_ATP"/>
    <property type="match status" value="2"/>
</dbReference>
<reference evidence="21 22" key="1">
    <citation type="submission" date="2021-05" db="EMBL/GenBank/DDBJ databases">
        <title>Genome Assembly of Synthetic Allotetraploid Brassica napus Reveals Homoeologous Exchanges between Subgenomes.</title>
        <authorList>
            <person name="Davis J.T."/>
        </authorList>
    </citation>
    <scope>NUCLEOTIDE SEQUENCE [LARGE SCALE GENOMIC DNA]</scope>
    <source>
        <strain evidence="22">cv. Da-Ae</strain>
        <tissue evidence="21">Seedling</tissue>
    </source>
</reference>
<evidence type="ECO:0000256" key="2">
    <source>
        <dbReference type="ARBA" id="ARBA00022527"/>
    </source>
</evidence>
<dbReference type="PANTHER" id="PTHR27002">
    <property type="entry name" value="RECEPTOR-LIKE SERINE/THREONINE-PROTEIN KINASE SD1-8"/>
    <property type="match status" value="1"/>
</dbReference>
<dbReference type="EMBL" id="JAGKQM010000001">
    <property type="protein sequence ID" value="KAH0941664.1"/>
    <property type="molecule type" value="Genomic_DNA"/>
</dbReference>
<evidence type="ECO:0000256" key="18">
    <source>
        <dbReference type="SAM" id="Phobius"/>
    </source>
</evidence>
<keyword evidence="13" id="KW-0675">Receptor</keyword>
<feature type="domain" description="Gnk2-homologous" evidence="20">
    <location>
        <begin position="987"/>
        <end position="1090"/>
    </location>
</feature>
<evidence type="ECO:0000256" key="9">
    <source>
        <dbReference type="ARBA" id="ARBA00022777"/>
    </source>
</evidence>
<keyword evidence="7" id="KW-0677">Repeat</keyword>
<feature type="binding site" evidence="16">
    <location>
        <position position="528"/>
    </location>
    <ligand>
        <name>ATP</name>
        <dbReference type="ChEBI" id="CHEBI:30616"/>
    </ligand>
</feature>
<evidence type="ECO:0000256" key="17">
    <source>
        <dbReference type="SAM" id="MobiDB-lite"/>
    </source>
</evidence>
<keyword evidence="4" id="KW-0808">Transferase</keyword>
<feature type="transmembrane region" description="Helical" evidence="18">
    <location>
        <begin position="1128"/>
        <end position="1150"/>
    </location>
</feature>
<feature type="transmembrane region" description="Helical" evidence="18">
    <location>
        <begin position="738"/>
        <end position="759"/>
    </location>
</feature>
<evidence type="ECO:0000256" key="4">
    <source>
        <dbReference type="ARBA" id="ARBA00022679"/>
    </source>
</evidence>
<evidence type="ECO:0000259" key="20">
    <source>
        <dbReference type="PROSITE" id="PS51473"/>
    </source>
</evidence>
<dbReference type="Gene3D" id="3.30.430.20">
    <property type="entry name" value="Gnk2 domain, C-X8-C-X2-C motif"/>
    <property type="match status" value="6"/>
</dbReference>
<dbReference type="Proteomes" id="UP000824890">
    <property type="component" value="Unassembled WGS sequence"/>
</dbReference>
<feature type="region of interest" description="Disordered" evidence="17">
    <location>
        <begin position="1099"/>
        <end position="1120"/>
    </location>
</feature>
<dbReference type="InterPro" id="IPR001245">
    <property type="entry name" value="Ser-Thr/Tyr_kinase_cat_dom"/>
</dbReference>
<dbReference type="Pfam" id="PF07714">
    <property type="entry name" value="PK_Tyr_Ser-Thr"/>
    <property type="match status" value="4"/>
</dbReference>
<dbReference type="Pfam" id="PF01657">
    <property type="entry name" value="Stress-antifung"/>
    <property type="match status" value="6"/>
</dbReference>
<dbReference type="InterPro" id="IPR038408">
    <property type="entry name" value="GNK2_sf"/>
</dbReference>
<feature type="domain" description="Gnk2-homologous" evidence="20">
    <location>
        <begin position="877"/>
        <end position="981"/>
    </location>
</feature>
<feature type="domain" description="Gnk2-homologous" evidence="20">
    <location>
        <begin position="72"/>
        <end position="175"/>
    </location>
</feature>
<evidence type="ECO:0000256" key="11">
    <source>
        <dbReference type="ARBA" id="ARBA00022989"/>
    </source>
</evidence>
<dbReference type="InterPro" id="IPR017441">
    <property type="entry name" value="Protein_kinase_ATP_BS"/>
</dbReference>
<evidence type="ECO:0000256" key="14">
    <source>
        <dbReference type="ARBA" id="ARBA00047558"/>
    </source>
</evidence>
<evidence type="ECO:0000256" key="3">
    <source>
        <dbReference type="ARBA" id="ARBA00022553"/>
    </source>
</evidence>
<keyword evidence="5 18" id="KW-0812">Transmembrane</keyword>
<feature type="domain" description="Protein kinase" evidence="19">
    <location>
        <begin position="1190"/>
        <end position="1427"/>
    </location>
</feature>
<dbReference type="CDD" id="cd23509">
    <property type="entry name" value="Gnk2-like"/>
    <property type="match status" value="6"/>
</dbReference>
<keyword evidence="10 16" id="KW-0067">ATP-binding</keyword>
<feature type="domain" description="Gnk2-homologous" evidence="20">
    <location>
        <begin position="181"/>
        <end position="284"/>
    </location>
</feature>
<evidence type="ECO:0000256" key="15">
    <source>
        <dbReference type="ARBA" id="ARBA00047951"/>
    </source>
</evidence>
<evidence type="ECO:0000256" key="10">
    <source>
        <dbReference type="ARBA" id="ARBA00022840"/>
    </source>
</evidence>
<dbReference type="PANTHER" id="PTHR27002:SF997">
    <property type="entry name" value="CYSTEINE-RICH RECEPTOR-LIKE PROTEIN KINASE 13-RELATED"/>
    <property type="match status" value="1"/>
</dbReference>
<feature type="domain" description="Gnk2-homologous" evidence="20">
    <location>
        <begin position="767"/>
        <end position="871"/>
    </location>
</feature>
<evidence type="ECO:0000256" key="1">
    <source>
        <dbReference type="ARBA" id="ARBA00004167"/>
    </source>
</evidence>
<feature type="domain" description="Gnk2-homologous" evidence="20">
    <location>
        <begin position="290"/>
        <end position="394"/>
    </location>
</feature>
<evidence type="ECO:0000256" key="6">
    <source>
        <dbReference type="ARBA" id="ARBA00022729"/>
    </source>
</evidence>
<comment type="subcellular location">
    <subcellularLocation>
        <location evidence="1">Membrane</location>
        <topology evidence="1">Single-pass membrane protein</topology>
    </subcellularLocation>
</comment>
<dbReference type="Gene3D" id="1.10.510.10">
    <property type="entry name" value="Transferase(Phosphotransferase) domain 1"/>
    <property type="match status" value="2"/>
</dbReference>
<keyword evidence="6" id="KW-0732">Signal</keyword>
<feature type="transmembrane region" description="Helical" evidence="18">
    <location>
        <begin position="431"/>
        <end position="453"/>
    </location>
</feature>
<evidence type="ECO:0000313" key="21">
    <source>
        <dbReference type="EMBL" id="KAH0941664.1"/>
    </source>
</evidence>
<comment type="catalytic activity">
    <reaction evidence="14">
        <text>L-seryl-[protein] + ATP = O-phospho-L-seryl-[protein] + ADP + H(+)</text>
        <dbReference type="Rhea" id="RHEA:17989"/>
        <dbReference type="Rhea" id="RHEA-COMP:9863"/>
        <dbReference type="Rhea" id="RHEA-COMP:11604"/>
        <dbReference type="ChEBI" id="CHEBI:15378"/>
        <dbReference type="ChEBI" id="CHEBI:29999"/>
        <dbReference type="ChEBI" id="CHEBI:30616"/>
        <dbReference type="ChEBI" id="CHEBI:83421"/>
        <dbReference type="ChEBI" id="CHEBI:456216"/>
    </reaction>
</comment>
<dbReference type="SUPFAM" id="SSF56112">
    <property type="entry name" value="Protein kinase-like (PK-like)"/>
    <property type="match status" value="2"/>
</dbReference>
<keyword evidence="12 18" id="KW-0472">Membrane</keyword>
<dbReference type="InterPro" id="IPR000719">
    <property type="entry name" value="Prot_kinase_dom"/>
</dbReference>
<protein>
    <recommendedName>
        <fullName evidence="23">Cysteine-rich receptor-like protein kinase 10</fullName>
    </recommendedName>
</protein>
<keyword evidence="8 16" id="KW-0547">Nucleotide-binding</keyword>
<keyword evidence="22" id="KW-1185">Reference proteome</keyword>
<feature type="binding site" evidence="16">
    <location>
        <position position="1218"/>
    </location>
    <ligand>
        <name>ATP</name>
        <dbReference type="ChEBI" id="CHEBI:30616"/>
    </ligand>
</feature>
<keyword evidence="3" id="KW-0597">Phosphoprotein</keyword>
<evidence type="ECO:0000313" key="22">
    <source>
        <dbReference type="Proteomes" id="UP000824890"/>
    </source>
</evidence>
<comment type="catalytic activity">
    <reaction evidence="15">
        <text>L-threonyl-[protein] + ATP = O-phospho-L-threonyl-[protein] + ADP + H(+)</text>
        <dbReference type="Rhea" id="RHEA:46608"/>
        <dbReference type="Rhea" id="RHEA-COMP:11060"/>
        <dbReference type="Rhea" id="RHEA-COMP:11605"/>
        <dbReference type="ChEBI" id="CHEBI:15378"/>
        <dbReference type="ChEBI" id="CHEBI:30013"/>
        <dbReference type="ChEBI" id="CHEBI:30616"/>
        <dbReference type="ChEBI" id="CHEBI:61977"/>
        <dbReference type="ChEBI" id="CHEBI:456216"/>
    </reaction>
</comment>
<keyword evidence="2" id="KW-0723">Serine/threonine-protein kinase</keyword>
<feature type="compositionally biased region" description="Pro residues" evidence="17">
    <location>
        <begin position="1106"/>
        <end position="1119"/>
    </location>
</feature>
<proteinExistence type="predicted"/>
<organism evidence="21 22">
    <name type="scientific">Brassica napus</name>
    <name type="common">Rape</name>
    <dbReference type="NCBI Taxonomy" id="3708"/>
    <lineage>
        <taxon>Eukaryota</taxon>
        <taxon>Viridiplantae</taxon>
        <taxon>Streptophyta</taxon>
        <taxon>Embryophyta</taxon>
        <taxon>Tracheophyta</taxon>
        <taxon>Spermatophyta</taxon>
        <taxon>Magnoliopsida</taxon>
        <taxon>eudicotyledons</taxon>
        <taxon>Gunneridae</taxon>
        <taxon>Pentapetalae</taxon>
        <taxon>rosids</taxon>
        <taxon>malvids</taxon>
        <taxon>Brassicales</taxon>
        <taxon>Brassicaceae</taxon>
        <taxon>Brassiceae</taxon>
        <taxon>Brassica</taxon>
    </lineage>
</organism>
<dbReference type="PROSITE" id="PS51473">
    <property type="entry name" value="GNK2"/>
    <property type="match status" value="6"/>
</dbReference>
<accession>A0ABQ8EJ66</accession>
<keyword evidence="11 18" id="KW-1133">Transmembrane helix</keyword>
<evidence type="ECO:0000259" key="19">
    <source>
        <dbReference type="PROSITE" id="PS50011"/>
    </source>
</evidence>
<dbReference type="Gene3D" id="3.30.200.20">
    <property type="entry name" value="Phosphorylase Kinase, domain 1"/>
    <property type="match status" value="2"/>
</dbReference>
<gene>
    <name evidence="21" type="ORF">HID58_001301</name>
</gene>
<evidence type="ECO:0000256" key="5">
    <source>
        <dbReference type="ARBA" id="ARBA00022692"/>
    </source>
</evidence>
<dbReference type="InterPro" id="IPR002902">
    <property type="entry name" value="GNK2"/>
</dbReference>
<feature type="domain" description="Protein kinase" evidence="19">
    <location>
        <begin position="500"/>
        <end position="793"/>
    </location>
</feature>
<evidence type="ECO:0000256" key="8">
    <source>
        <dbReference type="ARBA" id="ARBA00022741"/>
    </source>
</evidence>
<evidence type="ECO:0000256" key="7">
    <source>
        <dbReference type="ARBA" id="ARBA00022737"/>
    </source>
</evidence>
<evidence type="ECO:0000256" key="13">
    <source>
        <dbReference type="ARBA" id="ARBA00023170"/>
    </source>
</evidence>
<name>A0ABQ8EJ66_BRANA</name>
<evidence type="ECO:0008006" key="23">
    <source>
        <dbReference type="Google" id="ProtNLM"/>
    </source>
</evidence>
<evidence type="ECO:0000256" key="16">
    <source>
        <dbReference type="PROSITE-ProRule" id="PRU10141"/>
    </source>
</evidence>
<sequence>MKTRVLLLSNKKRFTFTRSFILEETFRRHSSKEPSSVSRQSVTVIMSSSTTFVFLFLFSFLISLRVSAQDPTYVSHVCPNTATYTRNSTSFTNLRTLLSSLSSPNASYATGFQNATVGEPPDRVTGYFTCFGVSPELCRRCVAFAVEDTLIRCPNKKEVVLSYEQCMLSYTFFRDSVPAPSYVYHVCPSTATYTRNSSYFTNLITLLSSLSSQASLSNGFQNATAGEAPDILTGLFLCRGDLSTEVCRRCVVFAVSDTFTRCPNEKEVTLYYDDCMLRYSNRYILSTLNTNGGIILVNTQNITSNQIGLFRDLVLSTMNQAATDASVSPGRFATGKANFTAFQTLYGLVQCTPDLTTQQCLRCLNLTINQLPTDRIGGRSVVPSCNSRYELYLFYNESDIGSPKPQLDSAPPPQPISIPSPKPGEGGNSTVIVIAVVVPVTVIFLLLVAVFIFRAKRKTTAYETEPLAAVEVVSTDGDDITTAGSLQFDFRAIEAATDKFSESNKLGQGGFGQVYKGTFPSGVQVAVKRLSKTSGQGEREFENEVVVVAKLQHRNLVRLLGFCLEGEEKILVYEYVPNKSLDYFLFEYAMYGQFSMKSDVYSFGVLVLEIISGKKNSNLYQMDGSAANLVTYTWRLWSNGSPLELVDPSFQENYQTNEITRCIHIALLCVQEEAEDRPTMSAILQMLTTSSISLAVPRPPGFFFRSRHEQAGRADPAMDMSALFSVNDASITSVAPPIMSFCATSIFLLLFSFLTSFSFRVSAQDPTYIYNSCPNTSTYSRNSTYFTNLQTLLSSLSSPDASYSSGFQNDAVGEPPDGVSGLFSCTGGVSPELCRSCVAFSVKDTLVRCPNQKEVMILYDQCMLRYSFLRVSVKDPTYVYHVCPNTTTYTRNSTYLANLQTLLSSLSSRNASYSAGFQNATAGQAPDRVTGLFLCRGDITPEVCRRCVVFAVNETVTRCPNEREVTLYYDECMLRYSNGNILSTLNTNGGIILFNTQNITSNQIGFRDLVLSTMNQTATEASTSPRRFATGKANFTAFQTLYGLVQCTPDLISQDCLRCLNQIVNQLPMDKIGGRLIVPSCSSRFQLSPFYSESNIETPQAQLDSAPPPPQPISIPSPQPGEGGNSSVIVIAVVVPITVIFLLVVAVFSFRSKRKTTAYETEPLADGDDITTAGSLQFDFKAIEAATDKFSESNKLGQGGFGQVYKGTFPSGVQVAVKRLSKTSGQGEREFENEVVVVAKLQHRNLVRLLGFCLEGEEKILVYEFVPNKSLDYFLFEYAMYGQFSMKSDVYSFGVLVLEIISGKKNSSLYQMDDSAGNLVTYTWRLWSNGSPLELVDPSFQDNYQTNEITRCIHIALLCVQEEAEDRPTMSAILQMLTTSSIALAVPRPPGFFFRSRHEQVGRADPSMHMSALCSVDDASITSVAPR</sequence>
<dbReference type="PROSITE" id="PS50011">
    <property type="entry name" value="PROTEIN_KINASE_DOM"/>
    <property type="match status" value="2"/>
</dbReference>
<feature type="region of interest" description="Disordered" evidence="17">
    <location>
        <begin position="402"/>
        <end position="422"/>
    </location>
</feature>
<dbReference type="InterPro" id="IPR011009">
    <property type="entry name" value="Kinase-like_dom_sf"/>
</dbReference>
<feature type="compositionally biased region" description="Pro residues" evidence="17">
    <location>
        <begin position="410"/>
        <end position="422"/>
    </location>
</feature>
<evidence type="ECO:0000256" key="12">
    <source>
        <dbReference type="ARBA" id="ARBA00023136"/>
    </source>
</evidence>